<comment type="similarity">
    <text evidence="1">Belongs to the transferase hexapeptide repeat family.</text>
</comment>
<dbReference type="Gene3D" id="3.40.50.20">
    <property type="match status" value="1"/>
</dbReference>
<proteinExistence type="inferred from homology"/>
<protein>
    <submittedName>
        <fullName evidence="3">Acetyltransferase</fullName>
    </submittedName>
</protein>
<dbReference type="InterPro" id="IPR050179">
    <property type="entry name" value="Trans_hexapeptide_repeat"/>
</dbReference>
<organism evidence="3 4">
    <name type="scientific">Pseudomonas neustonica</name>
    <dbReference type="NCBI Taxonomy" id="2487346"/>
    <lineage>
        <taxon>Bacteria</taxon>
        <taxon>Pseudomonadati</taxon>
        <taxon>Pseudomonadota</taxon>
        <taxon>Gammaproteobacteria</taxon>
        <taxon>Pseudomonadales</taxon>
        <taxon>Pseudomonadaceae</taxon>
        <taxon>Pseudomonas</taxon>
    </lineage>
</organism>
<dbReference type="NCBIfam" id="TIGR03570">
    <property type="entry name" value="NeuD_NnaD"/>
    <property type="match status" value="1"/>
</dbReference>
<sequence length="205" mass="20964">MKRLAIVGASGHGKVVAECAELCGWQDICFFDDRWPGLLLNGHWPVVGDTHELLSGYADFDGVLVAIGNNEVRLAKLQLLIDAGAIVPTLVHPSATVSRYSALGFGSVVLAGAVVNLDCQIGQGVIINTAATVDHDCTLGAGVHVSPGAHLAGGVSVGERSWIGIGSSVRQLVRVGVDVTIGAGAAVVADTPDAFTLVGVPARVL</sequence>
<name>A0ABX9XGZ8_9PSED</name>
<feature type="domain" description="PglD N-terminal" evidence="2">
    <location>
        <begin position="3"/>
        <end position="75"/>
    </location>
</feature>
<dbReference type="Gene3D" id="2.160.10.10">
    <property type="entry name" value="Hexapeptide repeat proteins"/>
    <property type="match status" value="1"/>
</dbReference>
<keyword evidence="4" id="KW-1185">Reference proteome</keyword>
<dbReference type="RefSeq" id="WP_123890607.1">
    <property type="nucleotide sequence ID" value="NZ_RKKU01000022.1"/>
</dbReference>
<dbReference type="CDD" id="cd03360">
    <property type="entry name" value="LbH_AT_putative"/>
    <property type="match status" value="1"/>
</dbReference>
<dbReference type="InterPro" id="IPR041561">
    <property type="entry name" value="PglD_N"/>
</dbReference>
<dbReference type="Pfam" id="PF17836">
    <property type="entry name" value="PglD_N"/>
    <property type="match status" value="1"/>
</dbReference>
<reference evidence="3 4" key="1">
    <citation type="submission" date="2018-11" db="EMBL/GenBank/DDBJ databases">
        <authorList>
            <person name="Jang G.I."/>
            <person name="Hwang C.Y."/>
        </authorList>
    </citation>
    <scope>NUCLEOTIDE SEQUENCE [LARGE SCALE GENOMIC DNA]</scope>
    <source>
        <strain evidence="3 4">SSM26</strain>
    </source>
</reference>
<evidence type="ECO:0000259" key="2">
    <source>
        <dbReference type="Pfam" id="PF17836"/>
    </source>
</evidence>
<dbReference type="InterPro" id="IPR011004">
    <property type="entry name" value="Trimer_LpxA-like_sf"/>
</dbReference>
<evidence type="ECO:0000256" key="1">
    <source>
        <dbReference type="ARBA" id="ARBA00007274"/>
    </source>
</evidence>
<dbReference type="PANTHER" id="PTHR43300:SF7">
    <property type="entry name" value="UDP-N-ACETYLBACILLOSAMINE N-ACETYLTRANSFERASE"/>
    <property type="match status" value="1"/>
</dbReference>
<dbReference type="SUPFAM" id="SSF51161">
    <property type="entry name" value="Trimeric LpxA-like enzymes"/>
    <property type="match status" value="1"/>
</dbReference>
<comment type="caution">
    <text evidence="3">The sequence shown here is derived from an EMBL/GenBank/DDBJ whole genome shotgun (WGS) entry which is preliminary data.</text>
</comment>
<gene>
    <name evidence="3" type="ORF">EF096_14995</name>
</gene>
<evidence type="ECO:0000313" key="3">
    <source>
        <dbReference type="EMBL" id="ROZ82340.1"/>
    </source>
</evidence>
<accession>A0ABX9XGZ8</accession>
<evidence type="ECO:0000313" key="4">
    <source>
        <dbReference type="Proteomes" id="UP000275199"/>
    </source>
</evidence>
<dbReference type="InterPro" id="IPR020019">
    <property type="entry name" value="AcTrfase_PglD-like"/>
</dbReference>
<dbReference type="PANTHER" id="PTHR43300">
    <property type="entry name" value="ACETYLTRANSFERASE"/>
    <property type="match status" value="1"/>
</dbReference>
<dbReference type="EMBL" id="RKKU01000022">
    <property type="protein sequence ID" value="ROZ82340.1"/>
    <property type="molecule type" value="Genomic_DNA"/>
</dbReference>
<dbReference type="Proteomes" id="UP000275199">
    <property type="component" value="Unassembled WGS sequence"/>
</dbReference>